<feature type="domain" description="Quercetin 2,3-dioxygenase C-terminal cupin" evidence="4">
    <location>
        <begin position="174"/>
        <end position="252"/>
    </location>
</feature>
<dbReference type="Pfam" id="PF17954">
    <property type="entry name" value="Pirin_C_2"/>
    <property type="match status" value="1"/>
</dbReference>
<evidence type="ECO:0000259" key="3">
    <source>
        <dbReference type="Pfam" id="PF02678"/>
    </source>
</evidence>
<feature type="domain" description="Pirin N-terminal" evidence="3">
    <location>
        <begin position="30"/>
        <end position="136"/>
    </location>
</feature>
<dbReference type="InterPro" id="IPR014710">
    <property type="entry name" value="RmlC-like_jellyroll"/>
</dbReference>
<dbReference type="AlphaFoldDB" id="A0A4R6KPT9"/>
<evidence type="ECO:0000313" key="5">
    <source>
        <dbReference type="EMBL" id="TDO54662.1"/>
    </source>
</evidence>
<reference evidence="5 6" key="1">
    <citation type="submission" date="2019-03" db="EMBL/GenBank/DDBJ databases">
        <title>Genomic Encyclopedia of Type Strains, Phase III (KMG-III): the genomes of soil and plant-associated and newly described type strains.</title>
        <authorList>
            <person name="Whitman W."/>
        </authorList>
    </citation>
    <scope>NUCLEOTIDE SEQUENCE [LARGE SCALE GENOMIC DNA]</scope>
    <source>
        <strain evidence="5 6">VKM Ac-2527</strain>
    </source>
</reference>
<dbReference type="Proteomes" id="UP000295388">
    <property type="component" value="Unassembled WGS sequence"/>
</dbReference>
<evidence type="ECO:0000256" key="2">
    <source>
        <dbReference type="RuleBase" id="RU003457"/>
    </source>
</evidence>
<dbReference type="Pfam" id="PF02678">
    <property type="entry name" value="Pirin"/>
    <property type="match status" value="1"/>
</dbReference>
<dbReference type="EMBL" id="SNWQ01000001">
    <property type="protein sequence ID" value="TDO54662.1"/>
    <property type="molecule type" value="Genomic_DNA"/>
</dbReference>
<dbReference type="PANTHER" id="PTHR43212">
    <property type="entry name" value="QUERCETIN 2,3-DIOXYGENASE"/>
    <property type="match status" value="1"/>
</dbReference>
<evidence type="ECO:0000259" key="4">
    <source>
        <dbReference type="Pfam" id="PF17954"/>
    </source>
</evidence>
<dbReference type="SUPFAM" id="SSF51182">
    <property type="entry name" value="RmlC-like cupins"/>
    <property type="match status" value="1"/>
</dbReference>
<evidence type="ECO:0000313" key="6">
    <source>
        <dbReference type="Proteomes" id="UP000295388"/>
    </source>
</evidence>
<dbReference type="CDD" id="cd02910">
    <property type="entry name" value="cupin_Yhhw_N"/>
    <property type="match status" value="1"/>
</dbReference>
<dbReference type="PANTHER" id="PTHR43212:SF3">
    <property type="entry name" value="QUERCETIN 2,3-DIOXYGENASE"/>
    <property type="match status" value="1"/>
</dbReference>
<keyword evidence="6" id="KW-1185">Reference proteome</keyword>
<name>A0A4R6KPT9_9ACTN</name>
<dbReference type="InterPro" id="IPR011051">
    <property type="entry name" value="RmlC_Cupin_sf"/>
</dbReference>
<gene>
    <name evidence="5" type="ORF">EV643_101452</name>
</gene>
<accession>A0A4R6KPT9</accession>
<dbReference type="Gene3D" id="2.60.120.10">
    <property type="entry name" value="Jelly Rolls"/>
    <property type="match status" value="2"/>
</dbReference>
<evidence type="ECO:0000256" key="1">
    <source>
        <dbReference type="ARBA" id="ARBA00008416"/>
    </source>
</evidence>
<sequence>MLAPAANSLTGTRGITRGVTDIRRAGDRFRTESEWLDSHHSFSFGRYYDPANVGFGLLLVHNDEVVAPGTGFDTHPHQDLEIVTWVLRGALVHQDSEGHNGIVYPGLAQRMSAGSGIQHSEKNDAGEPVRYIQMWVRPDELDLDPSYQQAEVGNSLATGELVPIASGLAKHEGSSAIRINQQDAGMSVARLQPGKAIQLPTAPYVHLFVALGAVSLEGAGDLGTADAARVVAADGQRVTAGPDGAEVLVWEMHSR</sequence>
<comment type="similarity">
    <text evidence="1 2">Belongs to the pirin family.</text>
</comment>
<protein>
    <submittedName>
        <fullName evidence="5">Uncharacterized protein</fullName>
    </submittedName>
</protein>
<organism evidence="5 6">
    <name type="scientific">Kribbella caucasensis</name>
    <dbReference type="NCBI Taxonomy" id="2512215"/>
    <lineage>
        <taxon>Bacteria</taxon>
        <taxon>Bacillati</taxon>
        <taxon>Actinomycetota</taxon>
        <taxon>Actinomycetes</taxon>
        <taxon>Propionibacteriales</taxon>
        <taxon>Kribbellaceae</taxon>
        <taxon>Kribbella</taxon>
    </lineage>
</organism>
<dbReference type="InterPro" id="IPR041602">
    <property type="entry name" value="Quercetinase_C"/>
</dbReference>
<proteinExistence type="inferred from homology"/>
<comment type="caution">
    <text evidence="5">The sequence shown here is derived from an EMBL/GenBank/DDBJ whole genome shotgun (WGS) entry which is preliminary data.</text>
</comment>
<dbReference type="InterPro" id="IPR003829">
    <property type="entry name" value="Pirin_N_dom"/>
</dbReference>
<dbReference type="InterPro" id="IPR012093">
    <property type="entry name" value="Pirin"/>
</dbReference>